<proteinExistence type="inferred from homology"/>
<evidence type="ECO:0000259" key="3">
    <source>
        <dbReference type="SMART" id="SM00903"/>
    </source>
</evidence>
<comment type="caution">
    <text evidence="4">The sequence shown here is derived from an EMBL/GenBank/DDBJ whole genome shotgun (WGS) entry which is preliminary data.</text>
</comment>
<dbReference type="PANTHER" id="PTHR30466:SF11">
    <property type="entry name" value="FLAVIN-DEPENDENT MONOOXYGENASE, REDUCTASE SUBUNIT HSAB"/>
    <property type="match status" value="1"/>
</dbReference>
<dbReference type="SMART" id="SM00903">
    <property type="entry name" value="Flavin_Reduct"/>
    <property type="match status" value="1"/>
</dbReference>
<dbReference type="Gene3D" id="2.30.110.10">
    <property type="entry name" value="Electron Transport, Fmn-binding Protein, Chain A"/>
    <property type="match status" value="1"/>
</dbReference>
<reference evidence="5" key="1">
    <citation type="journal article" date="2019" name="Int. J. Syst. Evol. Microbiol.">
        <title>The Global Catalogue of Microorganisms (GCM) 10K type strain sequencing project: providing services to taxonomists for standard genome sequencing and annotation.</title>
        <authorList>
            <consortium name="The Broad Institute Genomics Platform"/>
            <consortium name="The Broad Institute Genome Sequencing Center for Infectious Disease"/>
            <person name="Wu L."/>
            <person name="Ma J."/>
        </authorList>
    </citation>
    <scope>NUCLEOTIDE SEQUENCE [LARGE SCALE GENOMIC DNA]</scope>
    <source>
        <strain evidence="5">JCM 16923</strain>
    </source>
</reference>
<comment type="similarity">
    <text evidence="1">Belongs to the non-flavoprotein flavin reductase family.</text>
</comment>
<dbReference type="SUPFAM" id="SSF50475">
    <property type="entry name" value="FMN-binding split barrel"/>
    <property type="match status" value="1"/>
</dbReference>
<dbReference type="InterPro" id="IPR002563">
    <property type="entry name" value="Flavin_Rdtase-like_dom"/>
</dbReference>
<evidence type="ECO:0000313" key="5">
    <source>
        <dbReference type="Proteomes" id="UP001418444"/>
    </source>
</evidence>
<protein>
    <submittedName>
        <fullName evidence="4">Flavin reductase family protein</fullName>
    </submittedName>
</protein>
<evidence type="ECO:0000256" key="1">
    <source>
        <dbReference type="ARBA" id="ARBA00008898"/>
    </source>
</evidence>
<dbReference type="InterPro" id="IPR050268">
    <property type="entry name" value="NADH-dep_flavin_reductase"/>
</dbReference>
<name>A0ABP7NXS9_9ACTN</name>
<keyword evidence="2" id="KW-0560">Oxidoreductase</keyword>
<organism evidence="4 5">
    <name type="scientific">Gordonia caeni</name>
    <dbReference type="NCBI Taxonomy" id="1007097"/>
    <lineage>
        <taxon>Bacteria</taxon>
        <taxon>Bacillati</taxon>
        <taxon>Actinomycetota</taxon>
        <taxon>Actinomycetes</taxon>
        <taxon>Mycobacteriales</taxon>
        <taxon>Gordoniaceae</taxon>
        <taxon>Gordonia</taxon>
    </lineage>
</organism>
<dbReference type="RefSeq" id="WP_344781555.1">
    <property type="nucleotide sequence ID" value="NZ_BAAAZW010000003.1"/>
</dbReference>
<sequence>MTVSPASPMLHVDDRDRIGQEFRTVLGHFCTGVVIVTALDAEGGPVGMTVGSFTSVSLDPPLVGFFAGQSSTTLPHITAAGSFCVNVLAEHQNELARSFARSGADKFGDVDWHRARGGSPRLSEAHAWIDCTLHDGRPYGDHDLIVGEVVGLSLPVSNPPLVFHQAKFHGLREL</sequence>
<gene>
    <name evidence="4" type="ORF">GCM10022231_11490</name>
</gene>
<keyword evidence="5" id="KW-1185">Reference proteome</keyword>
<dbReference type="Proteomes" id="UP001418444">
    <property type="component" value="Unassembled WGS sequence"/>
</dbReference>
<feature type="domain" description="Flavin reductase like" evidence="3">
    <location>
        <begin position="26"/>
        <end position="170"/>
    </location>
</feature>
<dbReference type="Pfam" id="PF01613">
    <property type="entry name" value="Flavin_Reduct"/>
    <property type="match status" value="1"/>
</dbReference>
<dbReference type="EMBL" id="BAAAZW010000003">
    <property type="protein sequence ID" value="GAA3954718.1"/>
    <property type="molecule type" value="Genomic_DNA"/>
</dbReference>
<dbReference type="PANTHER" id="PTHR30466">
    <property type="entry name" value="FLAVIN REDUCTASE"/>
    <property type="match status" value="1"/>
</dbReference>
<dbReference type="InterPro" id="IPR012349">
    <property type="entry name" value="Split_barrel_FMN-bd"/>
</dbReference>
<evidence type="ECO:0000313" key="4">
    <source>
        <dbReference type="EMBL" id="GAA3954718.1"/>
    </source>
</evidence>
<evidence type="ECO:0000256" key="2">
    <source>
        <dbReference type="ARBA" id="ARBA00023002"/>
    </source>
</evidence>
<accession>A0ABP7NXS9</accession>